<evidence type="ECO:0000256" key="3">
    <source>
        <dbReference type="ARBA" id="ARBA00022801"/>
    </source>
</evidence>
<gene>
    <name evidence="7" type="ORF">A2911_00205</name>
</gene>
<comment type="similarity">
    <text evidence="1">Belongs to the peptidase S49 family.</text>
</comment>
<dbReference type="GO" id="GO:0008236">
    <property type="term" value="F:serine-type peptidase activity"/>
    <property type="evidence" value="ECO:0007669"/>
    <property type="project" value="UniProtKB-KW"/>
</dbReference>
<dbReference type="InterPro" id="IPR029045">
    <property type="entry name" value="ClpP/crotonase-like_dom_sf"/>
</dbReference>
<keyword evidence="4" id="KW-0720">Serine protease</keyword>
<dbReference type="SUPFAM" id="SSF52096">
    <property type="entry name" value="ClpP/crotonase"/>
    <property type="match status" value="1"/>
</dbReference>
<evidence type="ECO:0000256" key="5">
    <source>
        <dbReference type="SAM" id="Phobius"/>
    </source>
</evidence>
<keyword evidence="3" id="KW-0378">Hydrolase</keyword>
<feature type="domain" description="Peptidase S49" evidence="6">
    <location>
        <begin position="152"/>
        <end position="298"/>
    </location>
</feature>
<dbReference type="InterPro" id="IPR047272">
    <property type="entry name" value="S49_SppA_C"/>
</dbReference>
<evidence type="ECO:0000259" key="6">
    <source>
        <dbReference type="Pfam" id="PF01343"/>
    </source>
</evidence>
<name>A0A1F6X8G4_9BACT</name>
<dbReference type="AlphaFoldDB" id="A0A1F6X8G4"/>
<dbReference type="Gene3D" id="3.90.226.10">
    <property type="entry name" value="2-enoyl-CoA Hydratase, Chain A, domain 1"/>
    <property type="match status" value="2"/>
</dbReference>
<dbReference type="PANTHER" id="PTHR42987:SF7">
    <property type="entry name" value="SIGNAL PEPTIDE PEPTIDASE SPPA-RELATED"/>
    <property type="match status" value="1"/>
</dbReference>
<evidence type="ECO:0000313" key="8">
    <source>
        <dbReference type="Proteomes" id="UP000176814"/>
    </source>
</evidence>
<keyword evidence="5" id="KW-0472">Membrane</keyword>
<evidence type="ECO:0000256" key="4">
    <source>
        <dbReference type="ARBA" id="ARBA00022825"/>
    </source>
</evidence>
<dbReference type="PANTHER" id="PTHR42987">
    <property type="entry name" value="PEPTIDASE S49"/>
    <property type="match status" value="1"/>
</dbReference>
<reference evidence="7 8" key="1">
    <citation type="journal article" date="2016" name="Nat. Commun.">
        <title>Thousands of microbial genomes shed light on interconnected biogeochemical processes in an aquifer system.</title>
        <authorList>
            <person name="Anantharaman K."/>
            <person name="Brown C.T."/>
            <person name="Hug L.A."/>
            <person name="Sharon I."/>
            <person name="Castelle C.J."/>
            <person name="Probst A.J."/>
            <person name="Thomas B.C."/>
            <person name="Singh A."/>
            <person name="Wilkins M.J."/>
            <person name="Karaoz U."/>
            <person name="Brodie E.L."/>
            <person name="Williams K.H."/>
            <person name="Hubbard S.S."/>
            <person name="Banfield J.F."/>
        </authorList>
    </citation>
    <scope>NUCLEOTIDE SEQUENCE [LARGE SCALE GENOMIC DNA]</scope>
</reference>
<dbReference type="GO" id="GO:0006508">
    <property type="term" value="P:proteolysis"/>
    <property type="evidence" value="ECO:0007669"/>
    <property type="project" value="UniProtKB-KW"/>
</dbReference>
<evidence type="ECO:0000256" key="1">
    <source>
        <dbReference type="ARBA" id="ARBA00008683"/>
    </source>
</evidence>
<dbReference type="EMBL" id="MFUW01000013">
    <property type="protein sequence ID" value="OGI90402.1"/>
    <property type="molecule type" value="Genomic_DNA"/>
</dbReference>
<feature type="transmembrane region" description="Helical" evidence="5">
    <location>
        <begin position="28"/>
        <end position="50"/>
    </location>
</feature>
<keyword evidence="5" id="KW-0812">Transmembrane</keyword>
<comment type="caution">
    <text evidence="7">The sequence shown here is derived from an EMBL/GenBank/DDBJ whole genome shotgun (WGS) entry which is preliminary data.</text>
</comment>
<accession>A0A1F6X8G4</accession>
<protein>
    <recommendedName>
        <fullName evidence="6">Peptidase S49 domain-containing protein</fullName>
    </recommendedName>
</protein>
<dbReference type="Pfam" id="PF01343">
    <property type="entry name" value="Peptidase_S49"/>
    <property type="match status" value="1"/>
</dbReference>
<sequence length="310" mass="33757">MEGPTQKEKAFFDKLETLWGKTPESLKALVIFFGWGVIAVILYFSAYGFMEKFDIDIKKYQGSSLSDSSTGISSDTEDCNVLGINLHGTLLTYLPPENGDSLIADNTDIVSSENVLYYIDKAEKDEDIKAILVEVDSSGGLPVAGEEIASALKASSKPTVALIRQTGVSAAYWAISSAGRIFASKNSDVGSIGVTTSYLDNTSKNQKDGYGFIQLSAGKYKDIGNPDKPLTDEERTLIIRDLNIIHQNFINDVSVNRGIPPEDIKKIADGSSVLGETAKALKLVDEIGNIFEVEKYLSEKIGEEVEICWN</sequence>
<dbReference type="InterPro" id="IPR002142">
    <property type="entry name" value="Peptidase_S49"/>
</dbReference>
<keyword evidence="2" id="KW-0645">Protease</keyword>
<dbReference type="CDD" id="cd07023">
    <property type="entry name" value="S49_Sppa_N_C"/>
    <property type="match status" value="1"/>
</dbReference>
<evidence type="ECO:0000313" key="7">
    <source>
        <dbReference type="EMBL" id="OGI90402.1"/>
    </source>
</evidence>
<organism evidence="7 8">
    <name type="scientific">Candidatus Nomurabacteria bacterium RIFCSPLOWO2_01_FULL_40_15</name>
    <dbReference type="NCBI Taxonomy" id="1801772"/>
    <lineage>
        <taxon>Bacteria</taxon>
        <taxon>Candidatus Nomuraibacteriota</taxon>
    </lineage>
</organism>
<dbReference type="Proteomes" id="UP000176814">
    <property type="component" value="Unassembled WGS sequence"/>
</dbReference>
<proteinExistence type="inferred from homology"/>
<evidence type="ECO:0000256" key="2">
    <source>
        <dbReference type="ARBA" id="ARBA00022670"/>
    </source>
</evidence>
<keyword evidence="5" id="KW-1133">Transmembrane helix</keyword>